<dbReference type="KEGG" id="htr:EPV75_11060"/>
<dbReference type="PANTHER" id="PTHR44757">
    <property type="entry name" value="DIGUANYLATE CYCLASE DGCP"/>
    <property type="match status" value="1"/>
</dbReference>
<feature type="domain" description="EAL" evidence="5">
    <location>
        <begin position="1094"/>
        <end position="1349"/>
    </location>
</feature>
<dbReference type="NCBIfam" id="TIGR00254">
    <property type="entry name" value="GGDEF"/>
    <property type="match status" value="1"/>
</dbReference>
<dbReference type="NCBIfam" id="TIGR00229">
    <property type="entry name" value="sensory_box"/>
    <property type="match status" value="3"/>
</dbReference>
<dbReference type="Pfam" id="PF12974">
    <property type="entry name" value="Phosphonate-bd"/>
    <property type="match status" value="1"/>
</dbReference>
<dbReference type="InterPro" id="IPR052155">
    <property type="entry name" value="Biofilm_reg_signaling"/>
</dbReference>
<sequence length="1474" mass="167586">MPIPLPIARAIARLSHRIQSRTRMASQTLMFTALSLIYLTSHAQQTLTLGVYAYLTPEKVYQQYQPLADYLSQQLGHTNIQLAVLNHRDLRQALRQEKLDLLLVNPSLYEIVRNENRLSGAIATLQTNYSGQPTAQLGGVIFTLATRQDIQSITDLSKKTIATPSFNNAGAYRIPIYETQQLGIPSQQMKFLRVGQNDKVVEAVLNGQADAGFVRTGILENMIDQGLLSPDQITVLNARQFDHFPFMVSTPLYPEWPFVALTHVDDAMVRKLSVALFSLTPDSPTSQAARIAGFVPPLDYLPVENLLRELHLEPYDKPPELTWNMVWKNYAFEILAAFILFLALIAAFLRISLLSQRIATAANRIQAQSTKLSNVLHATHSVTWEWDVPSDKVHFNTDMWSKIMGYDVQAYEEFTFENRQELTHPDDQKALQSALRNHFSGETDFYQVETRMRHQNGSWVWILSQGKVIEWSADQRPLKVSGTHTDITQIKQQEALLDFKSQRDQILLKLPANVDNLSKKSLIRYALNLTEELTESRLGFVRILDEFTPDQPLSFWSSATYERFSSEQLAQIKLTERTFCQAVLQNRKSMILNDVTTLEDADFSDGFTPKKLLIIPVVANQQVVMILGLADKSTAYSDMDQEAAELIAYELWRMIQRKRDQQQIESQQEQYERLVDEIGRDYCVFSLEPDTGRITYISDSAKDIFGQPKNALLKTNILAGIHWQDDSQQNLKKALDKLVSQHENENTLDLTFNTPQGDERAIKVMQHTVLDDQSRLTSIDGLIENITDKIQTEHDLIQAANVFRHSQEAILITDRQGRILNINDAFTRITGYSKEEVLGETPRVLSSGKHDKTFYAELWRELFDQGTWSGEIWNRRKNGEIYPEKMTVSSILDENGSPKEFIALFSDITTQKKQQSQLEYIAHFDALTGLPNRTLLADRLNQAITYSKRHQLNLAVLFIDLDGFKAINDLYGHQAGDELLITIAKRFKKALREEDTIARIGGDEFVAVILDIEDTGETDALLQRLLEDANKSMTFEDNLLKVSASIGASFYNQQNDLDADQIIRQADQAMYQAKMKGKNQVYVFDEKTLGSMAQTQELMALEQGVKNDELRLYFQPKIHLREGHVLGFESLIRWQHPEKGLLSPAAFLPLLRDHPLSIDVGFWVIEAAMKQMQQWKTLGLDINLSINLEGELLQEPDFIPRLGDVLNRYPDIPARNLTLEILETSALEDIFSVSKTMTECSTKLGVNFSIDDFGTGYASLTYLKHLPVTELKVDQSFVKDLHTEPQSLSIMESIIGMGDAFNLDVIAEGVETDEQATLLLKLGCNMAQGYHISRPMPPAEIPDWIAQWQPAPHWHQVEKLDKRDLSLIAAATEHRSWINTLHKFVHDQVDAPPPLELSRCGFGQWLNAKGPEMIQDTERLEAIHLVHSQVHYLGELIIELKRHGKQEDAIAELHHLNSMKNELLAHIDALADQL</sequence>
<dbReference type="EMBL" id="CP035033">
    <property type="protein sequence ID" value="QAB16165.1"/>
    <property type="molecule type" value="Genomic_DNA"/>
</dbReference>
<comment type="cofactor">
    <cofactor evidence="1">
        <name>Mg(2+)</name>
        <dbReference type="ChEBI" id="CHEBI:18420"/>
    </cofactor>
</comment>
<protein>
    <submittedName>
        <fullName evidence="7">EAL domain-containing protein</fullName>
    </submittedName>
</protein>
<dbReference type="Gene3D" id="3.40.190.10">
    <property type="entry name" value="Periplasmic binding protein-like II"/>
    <property type="match status" value="2"/>
</dbReference>
<dbReference type="Gene3D" id="1.20.120.30">
    <property type="entry name" value="Aspartate receptor, ligand-binding domain"/>
    <property type="match status" value="1"/>
</dbReference>
<dbReference type="InterPro" id="IPR043128">
    <property type="entry name" value="Rev_trsase/Diguanyl_cyclase"/>
</dbReference>
<dbReference type="PANTHER" id="PTHR44757:SF2">
    <property type="entry name" value="BIOFILM ARCHITECTURE MAINTENANCE PROTEIN MBAA"/>
    <property type="match status" value="1"/>
</dbReference>
<evidence type="ECO:0000259" key="5">
    <source>
        <dbReference type="PROSITE" id="PS50883"/>
    </source>
</evidence>
<feature type="domain" description="PAS" evidence="3">
    <location>
        <begin position="792"/>
        <end position="841"/>
    </location>
</feature>
<dbReference type="InterPro" id="IPR001633">
    <property type="entry name" value="EAL_dom"/>
</dbReference>
<dbReference type="SUPFAM" id="SSF53850">
    <property type="entry name" value="Periplasmic binding protein-like II"/>
    <property type="match status" value="1"/>
</dbReference>
<feature type="domain" description="GGDEF" evidence="6">
    <location>
        <begin position="952"/>
        <end position="1086"/>
    </location>
</feature>
<dbReference type="Pfam" id="PF08447">
    <property type="entry name" value="PAS_3"/>
    <property type="match status" value="1"/>
</dbReference>
<feature type="domain" description="PAC" evidence="4">
    <location>
        <begin position="446"/>
        <end position="499"/>
    </location>
</feature>
<dbReference type="SUPFAM" id="SSF55073">
    <property type="entry name" value="Nucleotide cyclase"/>
    <property type="match status" value="1"/>
</dbReference>
<dbReference type="Gene3D" id="3.20.20.450">
    <property type="entry name" value="EAL domain"/>
    <property type="match status" value="1"/>
</dbReference>
<dbReference type="PROSITE" id="PS50887">
    <property type="entry name" value="GGDEF"/>
    <property type="match status" value="1"/>
</dbReference>
<evidence type="ECO:0000259" key="4">
    <source>
        <dbReference type="PROSITE" id="PS50113"/>
    </source>
</evidence>
<dbReference type="Pfam" id="PF00990">
    <property type="entry name" value="GGDEF"/>
    <property type="match status" value="1"/>
</dbReference>
<dbReference type="SUPFAM" id="SSF55785">
    <property type="entry name" value="PYP-like sensor domain (PAS domain)"/>
    <property type="match status" value="3"/>
</dbReference>
<dbReference type="Pfam" id="PF00989">
    <property type="entry name" value="PAS"/>
    <property type="match status" value="1"/>
</dbReference>
<dbReference type="SMART" id="SM00091">
    <property type="entry name" value="PAS"/>
    <property type="match status" value="3"/>
</dbReference>
<dbReference type="InterPro" id="IPR003018">
    <property type="entry name" value="GAF"/>
</dbReference>
<evidence type="ECO:0000313" key="7">
    <source>
        <dbReference type="EMBL" id="QAB16165.1"/>
    </source>
</evidence>
<dbReference type="Gene3D" id="3.30.450.40">
    <property type="match status" value="1"/>
</dbReference>
<accession>A0A410H5G2</accession>
<dbReference type="InterPro" id="IPR000014">
    <property type="entry name" value="PAS"/>
</dbReference>
<organism evidence="7 8">
    <name type="scientific">Hydrogenovibrio thermophilus</name>
    <dbReference type="NCBI Taxonomy" id="265883"/>
    <lineage>
        <taxon>Bacteria</taxon>
        <taxon>Pseudomonadati</taxon>
        <taxon>Pseudomonadota</taxon>
        <taxon>Gammaproteobacteria</taxon>
        <taxon>Thiotrichales</taxon>
        <taxon>Piscirickettsiaceae</taxon>
        <taxon>Hydrogenovibrio</taxon>
    </lineage>
</organism>
<dbReference type="SUPFAM" id="SSF55781">
    <property type="entry name" value="GAF domain-like"/>
    <property type="match status" value="1"/>
</dbReference>
<dbReference type="InterPro" id="IPR035965">
    <property type="entry name" value="PAS-like_dom_sf"/>
</dbReference>
<evidence type="ECO:0000259" key="3">
    <source>
        <dbReference type="PROSITE" id="PS50112"/>
    </source>
</evidence>
<dbReference type="Gene3D" id="3.30.450.20">
    <property type="entry name" value="PAS domain"/>
    <property type="match status" value="3"/>
</dbReference>
<dbReference type="CDD" id="cd00130">
    <property type="entry name" value="PAS"/>
    <property type="match status" value="3"/>
</dbReference>
<dbReference type="RefSeq" id="WP_128385426.1">
    <property type="nucleotide sequence ID" value="NZ_CP035033.1"/>
</dbReference>
<dbReference type="PROSITE" id="PS50113">
    <property type="entry name" value="PAC"/>
    <property type="match status" value="2"/>
</dbReference>
<dbReference type="FunFam" id="3.30.70.270:FF:000001">
    <property type="entry name" value="Diguanylate cyclase domain protein"/>
    <property type="match status" value="1"/>
</dbReference>
<evidence type="ECO:0000256" key="1">
    <source>
        <dbReference type="ARBA" id="ARBA00001946"/>
    </source>
</evidence>
<feature type="domain" description="PAC" evidence="4">
    <location>
        <begin position="868"/>
        <end position="920"/>
    </location>
</feature>
<dbReference type="SMART" id="SM00267">
    <property type="entry name" value="GGDEF"/>
    <property type="match status" value="1"/>
</dbReference>
<dbReference type="CDD" id="cd01948">
    <property type="entry name" value="EAL"/>
    <property type="match status" value="1"/>
</dbReference>
<dbReference type="SMART" id="SM00086">
    <property type="entry name" value="PAC"/>
    <property type="match status" value="2"/>
</dbReference>
<evidence type="ECO:0000256" key="2">
    <source>
        <dbReference type="SAM" id="Phobius"/>
    </source>
</evidence>
<dbReference type="Pfam" id="PF00563">
    <property type="entry name" value="EAL"/>
    <property type="match status" value="1"/>
</dbReference>
<feature type="transmembrane region" description="Helical" evidence="2">
    <location>
        <begin position="330"/>
        <end position="349"/>
    </location>
</feature>
<dbReference type="SMART" id="SM00065">
    <property type="entry name" value="GAF"/>
    <property type="match status" value="1"/>
</dbReference>
<keyword evidence="2" id="KW-1133">Transmembrane helix</keyword>
<dbReference type="GO" id="GO:0006355">
    <property type="term" value="P:regulation of DNA-templated transcription"/>
    <property type="evidence" value="ECO:0007669"/>
    <property type="project" value="InterPro"/>
</dbReference>
<reference evidence="7 8" key="1">
    <citation type="journal article" date="2018" name="Environ. Microbiol.">
        <title>Genomes of ubiquitous marine and hypersaline Hydrogenovibrio, Thiomicrorhabdus and Thiomicrospira spp. encode a diversity of mechanisms to sustain chemolithoautotrophy in heterogeneous environments.</title>
        <authorList>
            <person name="Scott K.M."/>
            <person name="Williams J."/>
            <person name="Porter C.M.B."/>
            <person name="Russel S."/>
            <person name="Harmer T.L."/>
            <person name="Paul J.H."/>
            <person name="Antonen K.M."/>
            <person name="Bridges M.K."/>
            <person name="Camper G.J."/>
            <person name="Campla C.K."/>
            <person name="Casella L.G."/>
            <person name="Chase E."/>
            <person name="Conrad J.W."/>
            <person name="Cruz M.C."/>
            <person name="Dunlap D.S."/>
            <person name="Duran L."/>
            <person name="Fahsbender E.M."/>
            <person name="Goldsmith D.B."/>
            <person name="Keeley R.F."/>
            <person name="Kondoff M.R."/>
            <person name="Kussy B.I."/>
            <person name="Lane M.K."/>
            <person name="Lawler S."/>
            <person name="Leigh B.A."/>
            <person name="Lewis C."/>
            <person name="Lostal L.M."/>
            <person name="Marking D."/>
            <person name="Mancera P.A."/>
            <person name="McClenthan E.C."/>
            <person name="McIntyre E.A."/>
            <person name="Mine J.A."/>
            <person name="Modi S."/>
            <person name="Moore B.D."/>
            <person name="Morgan W.A."/>
            <person name="Nelson K.M."/>
            <person name="Nguyen K.N."/>
            <person name="Ogburn N."/>
            <person name="Parrino D.G."/>
            <person name="Pedapudi A.D."/>
            <person name="Pelham R.P."/>
            <person name="Preece A.M."/>
            <person name="Rampersad E.A."/>
            <person name="Richardson J.C."/>
            <person name="Rodgers C.M."/>
            <person name="Schaffer B.L."/>
            <person name="Sheridan N.E."/>
            <person name="Solone M.R."/>
            <person name="Staley Z.R."/>
            <person name="Tabuchi M."/>
            <person name="Waide R.J."/>
            <person name="Wanjugi P.W."/>
            <person name="Young S."/>
            <person name="Clum A."/>
            <person name="Daum C."/>
            <person name="Huntemann M."/>
            <person name="Ivanova N."/>
            <person name="Kyrpides N."/>
            <person name="Mikhailova N."/>
            <person name="Palaniappan K."/>
            <person name="Pillay M."/>
            <person name="Reddy T.B.K."/>
            <person name="Shapiro N."/>
            <person name="Stamatis D."/>
            <person name="Varghese N."/>
            <person name="Woyke T."/>
            <person name="Boden R."/>
            <person name="Freyermuth S.K."/>
            <person name="Kerfeld C.A."/>
        </authorList>
    </citation>
    <scope>NUCLEOTIDE SEQUENCE [LARGE SCALE GENOMIC DNA]</scope>
    <source>
        <strain evidence="7 8">JR-2</strain>
    </source>
</reference>
<dbReference type="InterPro" id="IPR029016">
    <property type="entry name" value="GAF-like_dom_sf"/>
</dbReference>
<dbReference type="InterPro" id="IPR029787">
    <property type="entry name" value="Nucleotide_cyclase"/>
</dbReference>
<proteinExistence type="predicted"/>
<dbReference type="SMART" id="SM00052">
    <property type="entry name" value="EAL"/>
    <property type="match status" value="1"/>
</dbReference>
<dbReference type="PROSITE" id="PS50883">
    <property type="entry name" value="EAL"/>
    <property type="match status" value="1"/>
</dbReference>
<keyword evidence="2" id="KW-0812">Transmembrane</keyword>
<dbReference type="InterPro" id="IPR013655">
    <property type="entry name" value="PAS_fold_3"/>
</dbReference>
<dbReference type="Gene3D" id="3.30.70.270">
    <property type="match status" value="1"/>
</dbReference>
<dbReference type="PROSITE" id="PS50112">
    <property type="entry name" value="PAS"/>
    <property type="match status" value="1"/>
</dbReference>
<dbReference type="InterPro" id="IPR000160">
    <property type="entry name" value="GGDEF_dom"/>
</dbReference>
<dbReference type="Pfam" id="PF13426">
    <property type="entry name" value="PAS_9"/>
    <property type="match status" value="1"/>
</dbReference>
<gene>
    <name evidence="7" type="ORF">EPV75_11060</name>
</gene>
<evidence type="ECO:0000259" key="6">
    <source>
        <dbReference type="PROSITE" id="PS50887"/>
    </source>
</evidence>
<keyword evidence="2" id="KW-0472">Membrane</keyword>
<dbReference type="InterPro" id="IPR035919">
    <property type="entry name" value="EAL_sf"/>
</dbReference>
<dbReference type="CDD" id="cd01949">
    <property type="entry name" value="GGDEF"/>
    <property type="match status" value="1"/>
</dbReference>
<dbReference type="SUPFAM" id="SSF141868">
    <property type="entry name" value="EAL domain-like"/>
    <property type="match status" value="1"/>
</dbReference>
<dbReference type="Proteomes" id="UP000285478">
    <property type="component" value="Chromosome"/>
</dbReference>
<dbReference type="GO" id="GO:0003824">
    <property type="term" value="F:catalytic activity"/>
    <property type="evidence" value="ECO:0007669"/>
    <property type="project" value="UniProtKB-ARBA"/>
</dbReference>
<name>A0A410H5G2_9GAMM</name>
<evidence type="ECO:0000313" key="8">
    <source>
        <dbReference type="Proteomes" id="UP000285478"/>
    </source>
</evidence>
<dbReference type="InterPro" id="IPR000700">
    <property type="entry name" value="PAS-assoc_C"/>
</dbReference>
<keyword evidence="8" id="KW-1185">Reference proteome</keyword>
<dbReference type="Pfam" id="PF13185">
    <property type="entry name" value="GAF_2"/>
    <property type="match status" value="1"/>
</dbReference>
<dbReference type="InterPro" id="IPR013767">
    <property type="entry name" value="PAS_fold"/>
</dbReference>
<dbReference type="InterPro" id="IPR001610">
    <property type="entry name" value="PAC"/>
</dbReference>